<feature type="transmembrane region" description="Helical" evidence="1">
    <location>
        <begin position="147"/>
        <end position="167"/>
    </location>
</feature>
<evidence type="ECO:0000256" key="1">
    <source>
        <dbReference type="SAM" id="Phobius"/>
    </source>
</evidence>
<reference evidence="2" key="1">
    <citation type="submission" date="2020-09" db="EMBL/GenBank/DDBJ databases">
        <title>A novel bacterium of genus Paenibacillus, isolated from South China Sea.</title>
        <authorList>
            <person name="Huang H."/>
            <person name="Mo K."/>
            <person name="Hu Y."/>
        </authorList>
    </citation>
    <scope>NUCLEOTIDE SEQUENCE</scope>
    <source>
        <strain evidence="2">IB182496</strain>
    </source>
</reference>
<keyword evidence="3" id="KW-1185">Reference proteome</keyword>
<accession>A0A927BWV3</accession>
<evidence type="ECO:0000313" key="2">
    <source>
        <dbReference type="EMBL" id="MBD2847807.1"/>
    </source>
</evidence>
<dbReference type="EMBL" id="JACXIZ010000045">
    <property type="protein sequence ID" value="MBD2847807.1"/>
    <property type="molecule type" value="Genomic_DNA"/>
</dbReference>
<comment type="caution">
    <text evidence="2">The sequence shown here is derived from an EMBL/GenBank/DDBJ whole genome shotgun (WGS) entry which is preliminary data.</text>
</comment>
<keyword evidence="1" id="KW-0472">Membrane</keyword>
<protein>
    <recommendedName>
        <fullName evidence="4">HAMP domain-containing protein</fullName>
    </recommendedName>
</protein>
<organism evidence="2 3">
    <name type="scientific">Paenibacillus sabuli</name>
    <dbReference type="NCBI Taxonomy" id="2772509"/>
    <lineage>
        <taxon>Bacteria</taxon>
        <taxon>Bacillati</taxon>
        <taxon>Bacillota</taxon>
        <taxon>Bacilli</taxon>
        <taxon>Bacillales</taxon>
        <taxon>Paenibacillaceae</taxon>
        <taxon>Paenibacillus</taxon>
    </lineage>
</organism>
<proteinExistence type="predicted"/>
<gene>
    <name evidence="2" type="ORF">IDH44_21650</name>
</gene>
<evidence type="ECO:0008006" key="4">
    <source>
        <dbReference type="Google" id="ProtNLM"/>
    </source>
</evidence>
<sequence>MQLIPIYAGAQTGKTADFFTMVNYDSFDGYNQDESAIMLNVNSDWLVNNIKTVNALGGFGESSLFLVNAEGEIIHADNASASFSEQLSERVLSQRLNQEQPFGYFTSEIAGERQFITYIDTNVQDWIIVSAQPYQSVVQGIERWRTFTLLAMSGFLVLSVLLSFLVAHKLYQPVDRMISAIRSSRAEAKGQDVRMDPDELRYVSEVYDQTLQQLQRVRLEQESGRRLAENYYLRRLITDSASFSEEEAGHYSKMSGLSLQEAGAYRLLILKIDRCVEFSSRISQEQRNLYGFAVSNIAGELFAAPYLCEAVDMKDGHIVVLLSGAAGDIADESQLTHLSKQVQEIVAS</sequence>
<keyword evidence="1" id="KW-0812">Transmembrane</keyword>
<dbReference type="Gene3D" id="3.30.450.20">
    <property type="entry name" value="PAS domain"/>
    <property type="match status" value="1"/>
</dbReference>
<dbReference type="Proteomes" id="UP000621560">
    <property type="component" value="Unassembled WGS sequence"/>
</dbReference>
<dbReference type="RefSeq" id="WP_190920910.1">
    <property type="nucleotide sequence ID" value="NZ_JACXIZ010000045.1"/>
</dbReference>
<name>A0A927BWV3_9BACL</name>
<keyword evidence="1" id="KW-1133">Transmembrane helix</keyword>
<dbReference type="AlphaFoldDB" id="A0A927BWV3"/>
<evidence type="ECO:0000313" key="3">
    <source>
        <dbReference type="Proteomes" id="UP000621560"/>
    </source>
</evidence>